<keyword evidence="2" id="KW-0472">Membrane</keyword>
<evidence type="ECO:0000256" key="2">
    <source>
        <dbReference type="SAM" id="Phobius"/>
    </source>
</evidence>
<keyword evidence="4" id="KW-1185">Reference proteome</keyword>
<organism evidence="3 4">
    <name type="scientific">Hyphodiscus hymeniophilus</name>
    <dbReference type="NCBI Taxonomy" id="353542"/>
    <lineage>
        <taxon>Eukaryota</taxon>
        <taxon>Fungi</taxon>
        <taxon>Dikarya</taxon>
        <taxon>Ascomycota</taxon>
        <taxon>Pezizomycotina</taxon>
        <taxon>Leotiomycetes</taxon>
        <taxon>Helotiales</taxon>
        <taxon>Hyphodiscaceae</taxon>
        <taxon>Hyphodiscus</taxon>
    </lineage>
</organism>
<evidence type="ECO:0000313" key="4">
    <source>
        <dbReference type="Proteomes" id="UP000785200"/>
    </source>
</evidence>
<evidence type="ECO:0000313" key="3">
    <source>
        <dbReference type="EMBL" id="KAG0647689.1"/>
    </source>
</evidence>
<gene>
    <name evidence="3" type="ORF">D0Z07_6513</name>
</gene>
<feature type="region of interest" description="Disordered" evidence="1">
    <location>
        <begin position="272"/>
        <end position="328"/>
    </location>
</feature>
<dbReference type="AlphaFoldDB" id="A0A9P6VH79"/>
<dbReference type="EMBL" id="VNKQ01000012">
    <property type="protein sequence ID" value="KAG0647689.1"/>
    <property type="molecule type" value="Genomic_DNA"/>
</dbReference>
<dbReference type="Proteomes" id="UP000785200">
    <property type="component" value="Unassembled WGS sequence"/>
</dbReference>
<name>A0A9P6VH79_9HELO</name>
<sequence length="328" mass="34150">MSTMPADLNLGPLTSAFSAPTDCNSLTVSFDGTSSYAPYAYPRLFSSIANSCFPSGYPLGGEAVTKTFAPYSYQDQHVYYSPGLCPSGWLKNTAGSNGAETTVFCCPSGFNPHTTPAVSGGASSTYCLSSVASTVITTIAYTGDGAVAGDGFTSTFTFTGSVMPAGAVWVRYKDSDFPSSASTTASGSSSTSTGLNPLGTGNFAVTPTPSGLPTGAKIGLALGIPLVVILAASIFAFIFIRRRRRNRIIDGPPSEAGTSEPQWNTSHLSQYTETTELSGEGSERPKSELPVDEAALKLLGGRSRDVSRERSELDSSEPVYSYVSELPG</sequence>
<feature type="compositionally biased region" description="Basic and acidic residues" evidence="1">
    <location>
        <begin position="302"/>
        <end position="313"/>
    </location>
</feature>
<reference evidence="3" key="1">
    <citation type="submission" date="2019-07" db="EMBL/GenBank/DDBJ databases">
        <title>Hyphodiscus hymeniophilus genome sequencing and assembly.</title>
        <authorList>
            <person name="Kramer G."/>
            <person name="Nodwell J."/>
        </authorList>
    </citation>
    <scope>NUCLEOTIDE SEQUENCE</scope>
    <source>
        <strain evidence="3">ATCC 34498</strain>
    </source>
</reference>
<comment type="caution">
    <text evidence="3">The sequence shown here is derived from an EMBL/GenBank/DDBJ whole genome shotgun (WGS) entry which is preliminary data.</text>
</comment>
<feature type="transmembrane region" description="Helical" evidence="2">
    <location>
        <begin position="218"/>
        <end position="240"/>
    </location>
</feature>
<proteinExistence type="predicted"/>
<dbReference type="OrthoDB" id="4770059at2759"/>
<protein>
    <submittedName>
        <fullName evidence="3">Uncharacterized protein</fullName>
    </submittedName>
</protein>
<accession>A0A9P6VH79</accession>
<keyword evidence="2" id="KW-1133">Transmembrane helix</keyword>
<evidence type="ECO:0000256" key="1">
    <source>
        <dbReference type="SAM" id="MobiDB-lite"/>
    </source>
</evidence>
<keyword evidence="2" id="KW-0812">Transmembrane</keyword>